<comment type="caution">
    <text evidence="2">The sequence shown here is derived from an EMBL/GenBank/DDBJ whole genome shotgun (WGS) entry which is preliminary data.</text>
</comment>
<proteinExistence type="predicted"/>
<keyword evidence="1" id="KW-1133">Transmembrane helix</keyword>
<sequence>MKKPANWTIVMIVLSIAAVMAGQALTNLIPNASPIGWSIGLLLLMGGAFAASSTFRNDEDE</sequence>
<name>A0A2W1L1K3_9BACL</name>
<keyword evidence="3" id="KW-1185">Reference proteome</keyword>
<keyword evidence="1" id="KW-0472">Membrane</keyword>
<dbReference type="RefSeq" id="WP_111149860.1">
    <property type="nucleotide sequence ID" value="NZ_QKRB01000063.1"/>
</dbReference>
<feature type="transmembrane region" description="Helical" evidence="1">
    <location>
        <begin position="35"/>
        <end position="55"/>
    </location>
</feature>
<reference evidence="2 3" key="1">
    <citation type="submission" date="2018-06" db="EMBL/GenBank/DDBJ databases">
        <title>Paenibacillus imtechensis sp. nov.</title>
        <authorList>
            <person name="Pinnaka A.K."/>
            <person name="Singh H."/>
            <person name="Kaur M."/>
        </authorList>
    </citation>
    <scope>NUCLEOTIDE SEQUENCE [LARGE SCALE GENOMIC DNA]</scope>
    <source>
        <strain evidence="2 3">SMB1</strain>
    </source>
</reference>
<dbReference type="EMBL" id="QKRB01000063">
    <property type="protein sequence ID" value="PZD92933.1"/>
    <property type="molecule type" value="Genomic_DNA"/>
</dbReference>
<protein>
    <submittedName>
        <fullName evidence="2">Uncharacterized protein</fullName>
    </submittedName>
</protein>
<evidence type="ECO:0000313" key="3">
    <source>
        <dbReference type="Proteomes" id="UP000249522"/>
    </source>
</evidence>
<evidence type="ECO:0000313" key="2">
    <source>
        <dbReference type="EMBL" id="PZD92933.1"/>
    </source>
</evidence>
<accession>A0A2W1L1K3</accession>
<dbReference type="AlphaFoldDB" id="A0A2W1L1K3"/>
<feature type="transmembrane region" description="Helical" evidence="1">
    <location>
        <begin position="7"/>
        <end position="29"/>
    </location>
</feature>
<keyword evidence="1" id="KW-0812">Transmembrane</keyword>
<dbReference type="Proteomes" id="UP000249522">
    <property type="component" value="Unassembled WGS sequence"/>
</dbReference>
<gene>
    <name evidence="2" type="ORF">DNH61_25930</name>
</gene>
<evidence type="ECO:0000256" key="1">
    <source>
        <dbReference type="SAM" id="Phobius"/>
    </source>
</evidence>
<organism evidence="2 3">
    <name type="scientific">Paenibacillus sambharensis</name>
    <dbReference type="NCBI Taxonomy" id="1803190"/>
    <lineage>
        <taxon>Bacteria</taxon>
        <taxon>Bacillati</taxon>
        <taxon>Bacillota</taxon>
        <taxon>Bacilli</taxon>
        <taxon>Bacillales</taxon>
        <taxon>Paenibacillaceae</taxon>
        <taxon>Paenibacillus</taxon>
    </lineage>
</organism>